<proteinExistence type="predicted"/>
<protein>
    <submittedName>
        <fullName evidence="2">Uncharacterized protein</fullName>
    </submittedName>
</protein>
<accession>A0ABR9B214</accession>
<feature type="compositionally biased region" description="Low complexity" evidence="1">
    <location>
        <begin position="90"/>
        <end position="102"/>
    </location>
</feature>
<evidence type="ECO:0000313" key="3">
    <source>
        <dbReference type="Proteomes" id="UP000634529"/>
    </source>
</evidence>
<feature type="region of interest" description="Disordered" evidence="1">
    <location>
        <begin position="70"/>
        <end position="124"/>
    </location>
</feature>
<name>A0ABR9B214_9BACL</name>
<sequence length="143" mass="15111">MTNYEYDNYDQEGWALTQQFLSEENLRGSDEAVRYQSFVQSEPGQALSIDTEGVAGSSLHAVTASTSGTAGLSYGVDTNSSEQAGVSINSSAGQQAALSSSGEHAPQFGAADPVSSDTASDDGWQAGAKETQHMLNWFYGMHD</sequence>
<dbReference type="Proteomes" id="UP000634529">
    <property type="component" value="Unassembled WGS sequence"/>
</dbReference>
<evidence type="ECO:0000313" key="2">
    <source>
        <dbReference type="EMBL" id="MBD8500409.1"/>
    </source>
</evidence>
<feature type="compositionally biased region" description="Polar residues" evidence="1">
    <location>
        <begin position="70"/>
        <end position="89"/>
    </location>
</feature>
<dbReference type="RefSeq" id="WP_192026705.1">
    <property type="nucleotide sequence ID" value="NZ_JACYTN010000022.1"/>
</dbReference>
<evidence type="ECO:0000256" key="1">
    <source>
        <dbReference type="SAM" id="MobiDB-lite"/>
    </source>
</evidence>
<gene>
    <name evidence="2" type="ORF">IFO66_19150</name>
</gene>
<comment type="caution">
    <text evidence="2">The sequence shown here is derived from an EMBL/GenBank/DDBJ whole genome shotgun (WGS) entry which is preliminary data.</text>
</comment>
<keyword evidence="3" id="KW-1185">Reference proteome</keyword>
<reference evidence="2 3" key="1">
    <citation type="submission" date="2020-09" db="EMBL/GenBank/DDBJ databases">
        <title>Paenibacillus sp. CAU 1523 isolated from sand of Haeundae Beach.</title>
        <authorList>
            <person name="Kim W."/>
        </authorList>
    </citation>
    <scope>NUCLEOTIDE SEQUENCE [LARGE SCALE GENOMIC DNA]</scope>
    <source>
        <strain evidence="2 3">CAU 1523</strain>
    </source>
</reference>
<dbReference type="EMBL" id="JACYTN010000022">
    <property type="protein sequence ID" value="MBD8500409.1"/>
    <property type="molecule type" value="Genomic_DNA"/>
</dbReference>
<organism evidence="2 3">
    <name type="scientific">Paenibacillus arenosi</name>
    <dbReference type="NCBI Taxonomy" id="2774142"/>
    <lineage>
        <taxon>Bacteria</taxon>
        <taxon>Bacillati</taxon>
        <taxon>Bacillota</taxon>
        <taxon>Bacilli</taxon>
        <taxon>Bacillales</taxon>
        <taxon>Paenibacillaceae</taxon>
        <taxon>Paenibacillus</taxon>
    </lineage>
</organism>